<evidence type="ECO:0000313" key="3">
    <source>
        <dbReference type="Proteomes" id="UP001642464"/>
    </source>
</evidence>
<dbReference type="Proteomes" id="UP001642464">
    <property type="component" value="Unassembled WGS sequence"/>
</dbReference>
<dbReference type="Pfam" id="PF13374">
    <property type="entry name" value="TPR_10"/>
    <property type="match status" value="1"/>
</dbReference>
<dbReference type="Gene3D" id="1.25.40.10">
    <property type="entry name" value="Tetratricopeptide repeat domain"/>
    <property type="match status" value="2"/>
</dbReference>
<evidence type="ECO:0000313" key="2">
    <source>
        <dbReference type="EMBL" id="CAK9084419.1"/>
    </source>
</evidence>
<name>A0ABP0Q849_9DINO</name>
<sequence length="715" mass="79149">MRSGSSAQKYQLTTAQVQETTAGLDQVPPQLVSNSGAESATLAWRIAATVNEMVSAELEDFVANLSKSTCRALQKAIGVRLEAPPEAIYVRLCKLACRKAKKEDRARRDDSDAEPAELGNQKEQQAARGRTEGEGAETSSLAQAQASDRGEEQVAGLPPPEASLKDYFEKGYKEGLVFDHKEYRHDAKDWCWVHTELGVKVWQDALDLTQASDASDVQCLFHYTNEFGFRNITDLRKTAVELFASLVTSGEKANAWWGKGVYSVKKPPDEWENMDAIIENNYLNMKNRDIEEAEKKGPEAVAAVEESYRSKVAFCIPILVDSSIAYDVSKRPTPEMVEQGKPVGVNLNGKLLNGRQCVVIRVETEKRVSNATAVLVKLIRCRAKAIEERLGSEHFEFLKASSRLANVLTARGDYAEAEPLQLEVLAKHETATLRELHNLTKMLLRAGKLAEAETLCRRGLTECERVLGEMHAETLESVSMLGLVLWQRGKPEEAEVHCRKALEGRETLLGPMHPDTLGSVNNLAGLLYQQGNLEEAEVLQRRAVAACEAQLGANHPDTLLSVNNLAVLLEEQGKLQDAEGLKRRALAGFEAQLGANHPDTLASVNNLAVLLKKQGKLQDAEGLYRRALAGKDAQLGAGHPHTLDSVWNLARLLEAKGGHLGEAEELYLRALKGYKAGELYERHLKGLEELHGPDHEKTRKYRRNLEHFRRKHSTG</sequence>
<dbReference type="InterPro" id="IPR019734">
    <property type="entry name" value="TPR_rpt"/>
</dbReference>
<comment type="caution">
    <text evidence="2">The sequence shown here is derived from an EMBL/GenBank/DDBJ whole genome shotgun (WGS) entry which is preliminary data.</text>
</comment>
<dbReference type="Pfam" id="PF13424">
    <property type="entry name" value="TPR_12"/>
    <property type="match status" value="3"/>
</dbReference>
<dbReference type="InterPro" id="IPR053137">
    <property type="entry name" value="NLR-like"/>
</dbReference>
<reference evidence="2 3" key="1">
    <citation type="submission" date="2024-02" db="EMBL/GenBank/DDBJ databases">
        <authorList>
            <person name="Chen Y."/>
            <person name="Shah S."/>
            <person name="Dougan E. K."/>
            <person name="Thang M."/>
            <person name="Chan C."/>
        </authorList>
    </citation>
    <scope>NUCLEOTIDE SEQUENCE [LARGE SCALE GENOMIC DNA]</scope>
</reference>
<proteinExistence type="predicted"/>
<dbReference type="SUPFAM" id="SSF48452">
    <property type="entry name" value="TPR-like"/>
    <property type="match status" value="3"/>
</dbReference>
<dbReference type="EMBL" id="CAXAMM010039165">
    <property type="protein sequence ID" value="CAK9084419.1"/>
    <property type="molecule type" value="Genomic_DNA"/>
</dbReference>
<feature type="region of interest" description="Disordered" evidence="1">
    <location>
        <begin position="103"/>
        <end position="162"/>
    </location>
</feature>
<gene>
    <name evidence="2" type="ORF">SCF082_LOCUS40048</name>
</gene>
<dbReference type="PRINTS" id="PR00381">
    <property type="entry name" value="KINESINLIGHT"/>
</dbReference>
<dbReference type="SMART" id="SM00028">
    <property type="entry name" value="TPR"/>
    <property type="match status" value="5"/>
</dbReference>
<dbReference type="PANTHER" id="PTHR46082:SF6">
    <property type="entry name" value="AAA+ ATPASE DOMAIN-CONTAINING PROTEIN-RELATED"/>
    <property type="match status" value="1"/>
</dbReference>
<evidence type="ECO:0000256" key="1">
    <source>
        <dbReference type="SAM" id="MobiDB-lite"/>
    </source>
</evidence>
<feature type="compositionally biased region" description="Polar residues" evidence="1">
    <location>
        <begin position="137"/>
        <end position="146"/>
    </location>
</feature>
<organism evidence="2 3">
    <name type="scientific">Durusdinium trenchii</name>
    <dbReference type="NCBI Taxonomy" id="1381693"/>
    <lineage>
        <taxon>Eukaryota</taxon>
        <taxon>Sar</taxon>
        <taxon>Alveolata</taxon>
        <taxon>Dinophyceae</taxon>
        <taxon>Suessiales</taxon>
        <taxon>Symbiodiniaceae</taxon>
        <taxon>Durusdinium</taxon>
    </lineage>
</organism>
<protein>
    <submittedName>
        <fullName evidence="2">Kinesin light chain 4 (KLC 4) (Kinesin-like protein 8)</fullName>
    </submittedName>
</protein>
<accession>A0ABP0Q849</accession>
<dbReference type="InterPro" id="IPR011990">
    <property type="entry name" value="TPR-like_helical_dom_sf"/>
</dbReference>
<dbReference type="PANTHER" id="PTHR46082">
    <property type="entry name" value="ATP/GTP-BINDING PROTEIN-RELATED"/>
    <property type="match status" value="1"/>
</dbReference>
<keyword evidence="3" id="KW-1185">Reference proteome</keyword>